<gene>
    <name evidence="1" type="ORF">RM863_35390</name>
</gene>
<keyword evidence="2" id="KW-1185">Reference proteome</keyword>
<dbReference type="Pfam" id="PF19374">
    <property type="entry name" value="DUF5949"/>
    <property type="match status" value="1"/>
</dbReference>
<evidence type="ECO:0000313" key="1">
    <source>
        <dbReference type="EMBL" id="MDT0477420.1"/>
    </source>
</evidence>
<sequence>MTNPLAALFGQLVLSGWIGTDPRTGDDIAFLYLATPGDGSTGAEASEVMPLAAQALGLNPNAGTMTEKPAADTHVTFTPDGWIDLRFPNGDGVQRPSSPEWRTTAEQRGEVVLALTYLPMDPLTAPEVHCDRSVDAGQFSLGLIPVR</sequence>
<evidence type="ECO:0000313" key="2">
    <source>
        <dbReference type="Proteomes" id="UP001180489"/>
    </source>
</evidence>
<proteinExistence type="predicted"/>
<reference evidence="1" key="1">
    <citation type="submission" date="2024-05" db="EMBL/GenBank/DDBJ databases">
        <title>30 novel species of actinomycetes from the DSMZ collection.</title>
        <authorList>
            <person name="Nouioui I."/>
        </authorList>
    </citation>
    <scope>NUCLEOTIDE SEQUENCE</scope>
    <source>
        <strain evidence="1">DSM 41014</strain>
    </source>
</reference>
<name>A0ABU2UVU6_9ACTN</name>
<dbReference type="EMBL" id="JAVRFF010000061">
    <property type="protein sequence ID" value="MDT0477420.1"/>
    <property type="molecule type" value="Genomic_DNA"/>
</dbReference>
<comment type="caution">
    <text evidence="1">The sequence shown here is derived from an EMBL/GenBank/DDBJ whole genome shotgun (WGS) entry which is preliminary data.</text>
</comment>
<dbReference type="Proteomes" id="UP001180489">
    <property type="component" value="Unassembled WGS sequence"/>
</dbReference>
<accession>A0ABU2UVU6</accession>
<dbReference type="RefSeq" id="WP_311637627.1">
    <property type="nucleotide sequence ID" value="NZ_JAVRFF010000061.1"/>
</dbReference>
<protein>
    <submittedName>
        <fullName evidence="1">DUF5949 family protein</fullName>
    </submittedName>
</protein>
<organism evidence="1 2">
    <name type="scientific">Streptomyces hintoniae</name>
    <dbReference type="NCBI Taxonomy" id="3075521"/>
    <lineage>
        <taxon>Bacteria</taxon>
        <taxon>Bacillati</taxon>
        <taxon>Actinomycetota</taxon>
        <taxon>Actinomycetes</taxon>
        <taxon>Kitasatosporales</taxon>
        <taxon>Streptomycetaceae</taxon>
        <taxon>Streptomyces</taxon>
    </lineage>
</organism>
<dbReference type="InterPro" id="IPR045993">
    <property type="entry name" value="DUF5949"/>
</dbReference>